<dbReference type="Pfam" id="PF00248">
    <property type="entry name" value="Aldo_ket_red"/>
    <property type="match status" value="1"/>
</dbReference>
<evidence type="ECO:0000259" key="2">
    <source>
        <dbReference type="Pfam" id="PF00248"/>
    </source>
</evidence>
<dbReference type="RefSeq" id="WP_207896711.1">
    <property type="nucleotide sequence ID" value="NZ_SLYB01000006.1"/>
</dbReference>
<dbReference type="EMBL" id="SLYB01000006">
    <property type="protein sequence ID" value="TCP95999.1"/>
    <property type="molecule type" value="Genomic_DNA"/>
</dbReference>
<proteinExistence type="predicted"/>
<comment type="caution">
    <text evidence="3">The sequence shown here is derived from an EMBL/GenBank/DDBJ whole genome shotgun (WGS) entry which is preliminary data.</text>
</comment>
<gene>
    <name evidence="3" type="ORF">EDC44_10658</name>
</gene>
<protein>
    <submittedName>
        <fullName evidence="3">Aryl-alcohol dehydrogenase-like predicted oxidoreductase</fullName>
    </submittedName>
</protein>
<organism evidence="3 4">
    <name type="scientific">Cricetibacter osteomyelitidis</name>
    <dbReference type="NCBI Taxonomy" id="1521931"/>
    <lineage>
        <taxon>Bacteria</taxon>
        <taxon>Pseudomonadati</taxon>
        <taxon>Pseudomonadota</taxon>
        <taxon>Gammaproteobacteria</taxon>
        <taxon>Pasteurellales</taxon>
        <taxon>Pasteurellaceae</taxon>
        <taxon>Cricetibacter</taxon>
    </lineage>
</organism>
<reference evidence="3 4" key="1">
    <citation type="submission" date="2019-03" db="EMBL/GenBank/DDBJ databases">
        <title>Genomic Encyclopedia of Type Strains, Phase IV (KMG-IV): sequencing the most valuable type-strain genomes for metagenomic binning, comparative biology and taxonomic classification.</title>
        <authorList>
            <person name="Goeker M."/>
        </authorList>
    </citation>
    <scope>NUCLEOTIDE SEQUENCE [LARGE SCALE GENOMIC DNA]</scope>
    <source>
        <strain evidence="3 4">DSM 28404</strain>
    </source>
</reference>
<dbReference type="AlphaFoldDB" id="A0A4R2SZJ8"/>
<dbReference type="PANTHER" id="PTHR43625">
    <property type="entry name" value="AFLATOXIN B1 ALDEHYDE REDUCTASE"/>
    <property type="match status" value="1"/>
</dbReference>
<dbReference type="InterPro" id="IPR036812">
    <property type="entry name" value="NAD(P)_OxRdtase_dom_sf"/>
</dbReference>
<accession>A0A4R2SZJ8</accession>
<dbReference type="PANTHER" id="PTHR43625:SF77">
    <property type="entry name" value="ALDO-KETO REDUCTASE"/>
    <property type="match status" value="1"/>
</dbReference>
<feature type="domain" description="NADP-dependent oxidoreductase" evidence="2">
    <location>
        <begin position="15"/>
        <end position="272"/>
    </location>
</feature>
<dbReference type="InterPro" id="IPR020471">
    <property type="entry name" value="AKR"/>
</dbReference>
<dbReference type="Proteomes" id="UP000295763">
    <property type="component" value="Unassembled WGS sequence"/>
</dbReference>
<dbReference type="InterPro" id="IPR050791">
    <property type="entry name" value="Aldo-Keto_reductase"/>
</dbReference>
<dbReference type="GO" id="GO:0016491">
    <property type="term" value="F:oxidoreductase activity"/>
    <property type="evidence" value="ECO:0007669"/>
    <property type="project" value="UniProtKB-KW"/>
</dbReference>
<dbReference type="InterPro" id="IPR023210">
    <property type="entry name" value="NADP_OxRdtase_dom"/>
</dbReference>
<name>A0A4R2SZJ8_9PAST</name>
<keyword evidence="4" id="KW-1185">Reference proteome</keyword>
<keyword evidence="1" id="KW-0560">Oxidoreductase</keyword>
<evidence type="ECO:0000256" key="1">
    <source>
        <dbReference type="ARBA" id="ARBA00023002"/>
    </source>
</evidence>
<evidence type="ECO:0000313" key="3">
    <source>
        <dbReference type="EMBL" id="TCP95999.1"/>
    </source>
</evidence>
<sequence>MQSRTLGKELTVSAIGLGIMGMDHAYGQAADRGEMADLIRYSVELGGNFFDTAPIYGKANEMLLGGAVKGIRDKVVIATKFGIVGQSHSAKGVENVLDSRPEAIRKQVDESLANLQTDYIDLYYQHRIDPNVPPEAVAEVMNELMAAGKIRYWGVSNAPLDYMAKAHAVSPITATENQYSMLARQPEQGLFAFCEAHHIGFVAYSPLGNGFLSGRFNVQTQYGEGDFRRTMARFSPEVMAKNQAVLDLLHDLAAAKSATPSQIVLAWELAKSPISCRFPARPKNSVWRKIWRQRRFD</sequence>
<dbReference type="PRINTS" id="PR00069">
    <property type="entry name" value="ALDKETRDTASE"/>
</dbReference>
<dbReference type="GO" id="GO:0005737">
    <property type="term" value="C:cytoplasm"/>
    <property type="evidence" value="ECO:0007669"/>
    <property type="project" value="TreeGrafter"/>
</dbReference>
<evidence type="ECO:0000313" key="4">
    <source>
        <dbReference type="Proteomes" id="UP000295763"/>
    </source>
</evidence>
<dbReference type="Gene3D" id="3.20.20.100">
    <property type="entry name" value="NADP-dependent oxidoreductase domain"/>
    <property type="match status" value="1"/>
</dbReference>
<dbReference type="SUPFAM" id="SSF51430">
    <property type="entry name" value="NAD(P)-linked oxidoreductase"/>
    <property type="match status" value="1"/>
</dbReference>